<evidence type="ECO:0000313" key="1">
    <source>
        <dbReference type="EMBL" id="TDN28782.1"/>
    </source>
</evidence>
<dbReference type="AlphaFoldDB" id="A0A4R6CQ59"/>
<dbReference type="Proteomes" id="UP000295195">
    <property type="component" value="Unassembled WGS sequence"/>
</dbReference>
<organism evidence="1 2">
    <name type="scientific">Lactobacillus crispatus</name>
    <dbReference type="NCBI Taxonomy" id="47770"/>
    <lineage>
        <taxon>Bacteria</taxon>
        <taxon>Bacillati</taxon>
        <taxon>Bacillota</taxon>
        <taxon>Bacilli</taxon>
        <taxon>Lactobacillales</taxon>
        <taxon>Lactobacillaceae</taxon>
        <taxon>Lactobacillus</taxon>
    </lineage>
</organism>
<name>A0A4R6CQ59_9LACO</name>
<gene>
    <name evidence="1" type="ORF">CEE75_12415</name>
</gene>
<sequence>MTTEHYDLPSAAMERNLLQTRVFGDETFAEHKKKCLVGCALCSVLRCRERAIRESENREVAGVSGKDAHNYKVLFSEQGSISYWFKNKTDIRNPKGGYYEWVYILLQSEDFSDSQIRKYFNINNSEWQRFKKNHFPTWKDDKYDILAERGPKAFKIWKEAQVRSHN</sequence>
<evidence type="ECO:0000313" key="2">
    <source>
        <dbReference type="Proteomes" id="UP000295195"/>
    </source>
</evidence>
<comment type="caution">
    <text evidence="1">The sequence shown here is derived from an EMBL/GenBank/DDBJ whole genome shotgun (WGS) entry which is preliminary data.</text>
</comment>
<accession>A0A4R6CQ59</accession>
<reference evidence="1 2" key="1">
    <citation type="submission" date="2017-06" db="EMBL/GenBank/DDBJ databases">
        <authorList>
            <person name="Swanenburg J."/>
            <person name="Kort R."/>
        </authorList>
    </citation>
    <scope>NUCLEOTIDE SEQUENCE [LARGE SCALE GENOMIC DNA]</scope>
    <source>
        <strain evidence="1 2">RL05</strain>
    </source>
</reference>
<proteinExistence type="predicted"/>
<dbReference type="RefSeq" id="WP_133476783.1">
    <property type="nucleotide sequence ID" value="NZ_JACCPV010000154.1"/>
</dbReference>
<protein>
    <submittedName>
        <fullName evidence="1">Uncharacterized protein</fullName>
    </submittedName>
</protein>
<dbReference type="EMBL" id="NKLP01000260">
    <property type="protein sequence ID" value="TDN28782.1"/>
    <property type="molecule type" value="Genomic_DNA"/>
</dbReference>